<organism evidence="1 2">
    <name type="scientific">Raoultella terrigena</name>
    <name type="common">Klebsiella terrigena</name>
    <dbReference type="NCBI Taxonomy" id="577"/>
    <lineage>
        <taxon>Bacteria</taxon>
        <taxon>Pseudomonadati</taxon>
        <taxon>Pseudomonadota</taxon>
        <taxon>Gammaproteobacteria</taxon>
        <taxon>Enterobacterales</taxon>
        <taxon>Enterobacteriaceae</taxon>
        <taxon>Klebsiella/Raoultella group</taxon>
        <taxon>Raoultella</taxon>
    </lineage>
</organism>
<proteinExistence type="predicted"/>
<evidence type="ECO:0000313" key="1">
    <source>
        <dbReference type="EMBL" id="VTN10026.1"/>
    </source>
</evidence>
<dbReference type="EMBL" id="CABDVU010000001">
    <property type="protein sequence ID" value="VTN10026.1"/>
    <property type="molecule type" value="Genomic_DNA"/>
</dbReference>
<reference evidence="1 2" key="1">
    <citation type="submission" date="2019-04" db="EMBL/GenBank/DDBJ databases">
        <authorList>
            <consortium name="Pathogen Informatics"/>
        </authorList>
    </citation>
    <scope>NUCLEOTIDE SEQUENCE [LARGE SCALE GENOMIC DNA]</scope>
    <source>
        <strain evidence="1 2">NCTC9185</strain>
    </source>
</reference>
<evidence type="ECO:0000313" key="2">
    <source>
        <dbReference type="Proteomes" id="UP000339249"/>
    </source>
</evidence>
<sequence length="85" mass="9320">MVSSIPDIALEKSAYVLPEVPVVVGHYTLSGEPAALSERVVCVDYNAAKASHPLRAWIYDAGRDGGDKGALRQRLRLIFRLRAEL</sequence>
<dbReference type="AlphaFoldDB" id="A0A4U9CYW7"/>
<dbReference type="Proteomes" id="UP000339249">
    <property type="component" value="Unassembled WGS sequence"/>
</dbReference>
<accession>A0A4U9CYW7</accession>
<protein>
    <submittedName>
        <fullName evidence="1">Uncharacterized protein</fullName>
    </submittedName>
</protein>
<name>A0A4U9CYW7_RAOTE</name>
<gene>
    <name evidence="1" type="ORF">NCTC9185_01932</name>
</gene>